<evidence type="ECO:0000313" key="2">
    <source>
        <dbReference type="Proteomes" id="UP000290909"/>
    </source>
</evidence>
<keyword evidence="2" id="KW-1185">Reference proteome</keyword>
<protein>
    <recommendedName>
        <fullName evidence="3">SynChlorMet cassette protein ScmC</fullName>
    </recommendedName>
</protein>
<dbReference type="Proteomes" id="UP000290909">
    <property type="component" value="Chromosome"/>
</dbReference>
<dbReference type="STRING" id="1408416.GCA_000702765_00384"/>
<evidence type="ECO:0000313" key="1">
    <source>
        <dbReference type="EMBL" id="VEU82920.1"/>
    </source>
</evidence>
<proteinExistence type="predicted"/>
<dbReference type="RefSeq" id="WP_035368567.1">
    <property type="nucleotide sequence ID" value="NZ_LR215050.1"/>
</dbReference>
<sequence length="264" mass="30121">MKKYLIAGIKIEFNYQYDKFFKNNIEKYAYEGNDIDHTINVHFNDVLEAPQGENFFVFSKSVSGYKAYMLYDENLRNINLWIDLDAFNDAAVAEYIYAGMIFMYLAQRRGLVAVSGTAINYQDDVLLFVAPAGTGKTTHAMMWKENFTNEVEFITDLKPLLYVNDNAVYVYSTPFSELNTNKFENNKVKAIIYLNRGAGEHIKVLDKKEGLSLLTDNTIKPAAGKITDIKDTLKLINELTPAYLFDVSLNKKSPIVAKKSIYNN</sequence>
<dbReference type="KEGG" id="ahk:NCTC10172_00947"/>
<gene>
    <name evidence="1" type="ORF">NCTC10172_00947</name>
</gene>
<organism evidence="1 2">
    <name type="scientific">Acholeplasma hippikon</name>
    <dbReference type="NCBI Taxonomy" id="264636"/>
    <lineage>
        <taxon>Bacteria</taxon>
        <taxon>Bacillati</taxon>
        <taxon>Mycoplasmatota</taxon>
        <taxon>Mollicutes</taxon>
        <taxon>Acholeplasmatales</taxon>
        <taxon>Acholeplasmataceae</taxon>
        <taxon>Acholeplasma</taxon>
    </lineage>
</organism>
<accession>A0A449BKG8</accession>
<reference evidence="1 2" key="1">
    <citation type="submission" date="2019-01" db="EMBL/GenBank/DDBJ databases">
        <authorList>
            <consortium name="Pathogen Informatics"/>
        </authorList>
    </citation>
    <scope>NUCLEOTIDE SEQUENCE [LARGE SCALE GENOMIC DNA]</scope>
    <source>
        <strain evidence="1 2">NCTC10172</strain>
    </source>
</reference>
<evidence type="ECO:0008006" key="3">
    <source>
        <dbReference type="Google" id="ProtNLM"/>
    </source>
</evidence>
<dbReference type="AlphaFoldDB" id="A0A449BKG8"/>
<name>A0A449BKG8_9MOLU</name>
<dbReference type="EMBL" id="LR215050">
    <property type="protein sequence ID" value="VEU82920.1"/>
    <property type="molecule type" value="Genomic_DNA"/>
</dbReference>